<dbReference type="FunFam" id="1.10.418.10:FF:000035">
    <property type="entry name" value="girdin isoform X1"/>
    <property type="match status" value="1"/>
</dbReference>
<feature type="compositionally biased region" description="Polar residues" evidence="7">
    <location>
        <begin position="1430"/>
        <end position="1449"/>
    </location>
</feature>
<feature type="region of interest" description="Disordered" evidence="7">
    <location>
        <begin position="1420"/>
        <end position="1480"/>
    </location>
</feature>
<feature type="compositionally biased region" description="Polar residues" evidence="7">
    <location>
        <begin position="1999"/>
        <end position="2018"/>
    </location>
</feature>
<dbReference type="InterPro" id="IPR043936">
    <property type="entry name" value="HOOK_N"/>
</dbReference>
<feature type="coiled-coil region" evidence="6">
    <location>
        <begin position="1205"/>
        <end position="1386"/>
    </location>
</feature>
<feature type="coiled-coil region" evidence="6">
    <location>
        <begin position="457"/>
        <end position="947"/>
    </location>
</feature>
<comment type="similarity">
    <text evidence="5">Belongs to the CCDC88 family.</text>
</comment>
<dbReference type="InterPro" id="IPR036872">
    <property type="entry name" value="CH_dom_sf"/>
</dbReference>
<comment type="caution">
    <text evidence="9">The sequence shown here is derived from an EMBL/GenBank/DDBJ whole genome shotgun (WGS) entry which is preliminary data.</text>
</comment>
<feature type="coiled-coil region" evidence="6">
    <location>
        <begin position="1135"/>
        <end position="1176"/>
    </location>
</feature>
<feature type="region of interest" description="Disordered" evidence="7">
    <location>
        <begin position="218"/>
        <end position="250"/>
    </location>
</feature>
<sequence length="2025" mass="231643">MDVTVSELLELFLQSPLVTWVKTFGDLGSEDRDNLGVYMDLVDGVVLNKIMLQIDPRPTNQRVNKHVNNDTYLRVQNLTILIRNIKTYYQEVLQQLIVMNLPNVLMIGKDPLSGKSMDEIKKLLLLVLGCAVQCERKEEFIDRIKQLDIETQAAIVSHIQEVTHNQENVFDLQWLELPDMAPEELESLSRNMVFHLRRLIDERDECTEVIVDLTQERDYLQSQQPPSPLKVPSPDSSPNPANPLSNEEKQHLAVELADTKAKLRRIRQDLEEKSEQLADSKHEVEQLTLELQKIKQENMHLASDARSARAYRDELDSLRERANRVERLEMELVRCKEKLHDVEFYKARMEELREDNIVLIETKAMLEEQLTMARARGDKLHELEKENLQLKSKLHDVELDRDTDKKRIEELLEENMVLEIAQKQSMNESAHLGWELEQLSKSTDLADTRKSFVFELNECASSRILKLEKDNQSLQNTIQELRDASLTSRESSLKFVELEKENQQLSKKIEKLQNQIEKEKQSNQDLETLSEELIKDKEQLQVVMETLKADKDRQIKDLKQENDHLNQVVLSLRERSQVSSEARVKDIEKENKILHETVTETSSKLNKLEFEKKQLQKDFDQVREKVERVEEMEKELHRLERENEQLTKKAAVMKIVTEKVEVLEQENGNLEVENRKLRKSLDTLQNISIRLGDLERDNKQLDEENLELRRVVETMRFTSTKMAQIEAENKDLEREKEDLRKNVEMLKAMNKKSERLELSYQSINSENQRLQQIVENSSKKIQELEKEVQGMESENQVLQRNLEELKVSAKRLERLEKENKALEQGMSQLEKDKKMLEKETKRLWQQVELKDAILDDSTVKLAVAEKENKTLEKEIARFRDSSNKLKEFEKDNKDLLKQVTIDKRTLATLREDLVLEKLKSQKLSSELDKLSQELEKMGLNKELLLEDDNGNDDTKYKVLESKAESALKSTLAVKEEKIAMLETQVKDFLNLNQQLQNDLNMVKKDFDALKQTQQDGQYAQKSLRNSAEKLIPNQQMNEKLEMGHQEATTELLKLKDRAIELERNNAALHTEKQLLKEQLKHLETQNVSFNNQIMTLQKQNVFLQEHNTALQTQTAKLQVENSTLSSQSASLTAQNALLQNQQTAKENENENLLKQKEQLKAEYESLLQDHEHLASLHERQSAEYERLINQHSCLKTLHKTLDLEHKGLRERYNSLTKQKAELEELELVLKTEREVLQQERRSNAITTGENQKLREELDRVNFLHNQLKADYEGLHSHTKELKTSLNNSQLELNRWQARYDELKEQHQSMDISLTKLDNHCELLSRLKGNLEEENHHLLSQIQMLSQQNQMLLEQNMENKEQYHEEQKQYIDKLNALRRHKEKLEEKIMDQYKFYDPVPKKKNPWIGARALVKFIKPKKETPRERLKPAAESSTWHSESPEMVNSPSASQKLKHQHEAQDNTSQGSNPVEERENPGGSSNKVLMDLKQKRNSHHGGSNDNVEISADSATKPSCVEMGSRTYSSSAIHVHTSTPISRLQSRPKGYNSEDNLCEQSPEVEFASTRRHVSRPNSLESSRNASSSSSPLNLKGSLDHIHGRTESLSSEDMVPSREAPVLLRDTYSLHSVAAFLSPGSRHESSSHRNGLMSCDIPQKSNPSQSHAGRQRSASPGSEMVTLEEFLEESNRLTLPSDTSTHRDDLLSDYFRKANEPSATGNLLVQPCRKEAAKMSTSLVAPPVKMAVAGEEGRTAKPDNYMKPNLRQVEPDALANPQGPHKLPHTPQHQSASGARQMAQPQQPGTVSRRSTSLSRAFSLASADLLRAAGPEAYRQESPQKSGAELHGGKDTVCQSTRASVPTSSQAPLRERPQSAKVAGSVQGADSRCRQLDARRLSLVPSKDERPLSFHQFSASPTASTSSLNVQQQERVNHGQHYSSASHTPSKVKPKSAPRTEEVATVAPARAVCTSTEGNTPPGQGQGDAALTKCQGKLLESSSGAVEEPVRGSSSNSTPGSPDPQGDQQTVWYEYGCV</sequence>
<keyword evidence="4 6" id="KW-0175">Coiled coil</keyword>
<feature type="region of interest" description="Disordered" evidence="7">
    <location>
        <begin position="1762"/>
        <end position="1806"/>
    </location>
</feature>
<evidence type="ECO:0000256" key="5">
    <source>
        <dbReference type="ARBA" id="ARBA00061299"/>
    </source>
</evidence>
<keyword evidence="10" id="KW-1185">Reference proteome</keyword>
<feature type="region of interest" description="Disordered" evidence="7">
    <location>
        <begin position="1488"/>
        <end position="1507"/>
    </location>
</feature>
<feature type="region of interest" description="Disordered" evidence="7">
    <location>
        <begin position="1523"/>
        <end position="1590"/>
    </location>
</feature>
<feature type="domain" description="Calponin-homology (CH)" evidence="8">
    <location>
        <begin position="11"/>
        <end position="131"/>
    </location>
</feature>
<feature type="compositionally biased region" description="Polar residues" evidence="7">
    <location>
        <begin position="1650"/>
        <end position="1667"/>
    </location>
</feature>
<dbReference type="PROSITE" id="PS50021">
    <property type="entry name" value="CH"/>
    <property type="match status" value="1"/>
</dbReference>
<feature type="compositionally biased region" description="Polar residues" evidence="7">
    <location>
        <begin position="1523"/>
        <end position="1537"/>
    </location>
</feature>
<evidence type="ECO:0000313" key="9">
    <source>
        <dbReference type="EMBL" id="TRZ22757.1"/>
    </source>
</evidence>
<feature type="compositionally biased region" description="Polar residues" evidence="7">
    <location>
        <begin position="1905"/>
        <end position="1936"/>
    </location>
</feature>
<dbReference type="InterPro" id="IPR001715">
    <property type="entry name" value="CH_dom"/>
</dbReference>
<evidence type="ECO:0000256" key="6">
    <source>
        <dbReference type="SAM" id="Coils"/>
    </source>
</evidence>
<evidence type="ECO:0000313" key="10">
    <source>
        <dbReference type="Proteomes" id="UP000796761"/>
    </source>
</evidence>
<gene>
    <name evidence="9" type="ORF">HGM15179_004370</name>
</gene>
<organism evidence="9 10">
    <name type="scientific">Zosterops borbonicus</name>
    <dbReference type="NCBI Taxonomy" id="364589"/>
    <lineage>
        <taxon>Eukaryota</taxon>
        <taxon>Metazoa</taxon>
        <taxon>Chordata</taxon>
        <taxon>Craniata</taxon>
        <taxon>Vertebrata</taxon>
        <taxon>Euteleostomi</taxon>
        <taxon>Archelosauria</taxon>
        <taxon>Archosauria</taxon>
        <taxon>Dinosauria</taxon>
        <taxon>Saurischia</taxon>
        <taxon>Theropoda</taxon>
        <taxon>Coelurosauria</taxon>
        <taxon>Aves</taxon>
        <taxon>Neognathae</taxon>
        <taxon>Neoaves</taxon>
        <taxon>Telluraves</taxon>
        <taxon>Australaves</taxon>
        <taxon>Passeriformes</taxon>
        <taxon>Sylvioidea</taxon>
        <taxon>Zosteropidae</taxon>
        <taxon>Zosterops</taxon>
    </lineage>
</organism>
<evidence type="ECO:0000256" key="7">
    <source>
        <dbReference type="SAM" id="MobiDB-lite"/>
    </source>
</evidence>
<accession>A0A8K1LQV5</accession>
<feature type="region of interest" description="Disordered" evidence="7">
    <location>
        <begin position="1630"/>
        <end position="1670"/>
    </location>
</feature>
<protein>
    <recommendedName>
        <fullName evidence="8">Calponin-homology (CH) domain-containing protein</fullName>
    </recommendedName>
</protein>
<proteinExistence type="inferred from homology"/>
<feature type="compositionally biased region" description="Polar residues" evidence="7">
    <location>
        <begin position="1960"/>
        <end position="1970"/>
    </location>
</feature>
<evidence type="ECO:0000256" key="4">
    <source>
        <dbReference type="ARBA" id="ARBA00023054"/>
    </source>
</evidence>
<dbReference type="GO" id="GO:0031122">
    <property type="term" value="P:cytoplasmic microtubule organization"/>
    <property type="evidence" value="ECO:0007669"/>
    <property type="project" value="TreeGrafter"/>
</dbReference>
<dbReference type="EMBL" id="SWJQ01000089">
    <property type="protein sequence ID" value="TRZ22757.1"/>
    <property type="molecule type" value="Genomic_DNA"/>
</dbReference>
<feature type="compositionally biased region" description="Pro residues" evidence="7">
    <location>
        <begin position="225"/>
        <end position="241"/>
    </location>
</feature>
<dbReference type="GO" id="GO:0005813">
    <property type="term" value="C:centrosome"/>
    <property type="evidence" value="ECO:0007669"/>
    <property type="project" value="TreeGrafter"/>
</dbReference>
<evidence type="ECO:0000259" key="8">
    <source>
        <dbReference type="PROSITE" id="PS50021"/>
    </source>
</evidence>
<feature type="coiled-coil region" evidence="6">
    <location>
        <begin position="1037"/>
        <end position="1099"/>
    </location>
</feature>
<evidence type="ECO:0000256" key="3">
    <source>
        <dbReference type="ARBA" id="ARBA00022658"/>
    </source>
</evidence>
<dbReference type="GO" id="GO:0005085">
    <property type="term" value="F:guanyl-nucleotide exchange factor activity"/>
    <property type="evidence" value="ECO:0007669"/>
    <property type="project" value="UniProtKB-KW"/>
</dbReference>
<feature type="compositionally biased region" description="Polar residues" evidence="7">
    <location>
        <begin position="1844"/>
        <end position="1858"/>
    </location>
</feature>
<feature type="region of interest" description="Disordered" evidence="7">
    <location>
        <begin position="1823"/>
        <end position="1880"/>
    </location>
</feature>
<dbReference type="PANTHER" id="PTHR18947">
    <property type="entry name" value="HOOK PROTEINS"/>
    <property type="match status" value="1"/>
</dbReference>
<comment type="subcellular location">
    <subcellularLocation>
        <location evidence="1">Cytoplasm</location>
    </subcellularLocation>
</comment>
<dbReference type="Gene3D" id="1.10.418.10">
    <property type="entry name" value="Calponin-like domain"/>
    <property type="match status" value="1"/>
</dbReference>
<dbReference type="GO" id="GO:0005737">
    <property type="term" value="C:cytoplasm"/>
    <property type="evidence" value="ECO:0007669"/>
    <property type="project" value="UniProtKB-SubCell"/>
</dbReference>
<dbReference type="PANTHER" id="PTHR18947:SF31">
    <property type="entry name" value="PROTEIN DAPLE"/>
    <property type="match status" value="1"/>
</dbReference>
<dbReference type="Pfam" id="PF19047">
    <property type="entry name" value="HOOK_N"/>
    <property type="match status" value="1"/>
</dbReference>
<feature type="compositionally biased region" description="Polar residues" evidence="7">
    <location>
        <begin position="1778"/>
        <end position="1806"/>
    </location>
</feature>
<keyword evidence="2" id="KW-0963">Cytoplasm</keyword>
<name>A0A8K1LQV5_9PASS</name>
<dbReference type="SUPFAM" id="SSF116907">
    <property type="entry name" value="Hook domain"/>
    <property type="match status" value="1"/>
</dbReference>
<dbReference type="GO" id="GO:0007165">
    <property type="term" value="P:signal transduction"/>
    <property type="evidence" value="ECO:0007669"/>
    <property type="project" value="UniProtKB-ARBA"/>
</dbReference>
<reference evidence="9" key="1">
    <citation type="submission" date="2019-04" db="EMBL/GenBank/DDBJ databases">
        <title>Genome assembly of Zosterops borbonicus 15179.</title>
        <authorList>
            <person name="Leroy T."/>
            <person name="Anselmetti Y."/>
            <person name="Tilak M.-K."/>
            <person name="Nabholz B."/>
        </authorList>
    </citation>
    <scope>NUCLEOTIDE SEQUENCE</scope>
    <source>
        <strain evidence="9">HGM_15179</strain>
        <tissue evidence="9">Muscle</tissue>
    </source>
</reference>
<feature type="compositionally biased region" description="Low complexity" evidence="7">
    <location>
        <begin position="1569"/>
        <end position="1588"/>
    </location>
</feature>
<feature type="compositionally biased region" description="Polar residues" evidence="7">
    <location>
        <begin position="1493"/>
        <end position="1507"/>
    </location>
</feature>
<evidence type="ECO:0000256" key="2">
    <source>
        <dbReference type="ARBA" id="ARBA00022490"/>
    </source>
</evidence>
<dbReference type="GO" id="GO:0008017">
    <property type="term" value="F:microtubule binding"/>
    <property type="evidence" value="ECO:0007669"/>
    <property type="project" value="TreeGrafter"/>
</dbReference>
<dbReference type="OrthoDB" id="10254988at2759"/>
<keyword evidence="3" id="KW-0344">Guanine-nucleotide releasing factor</keyword>
<dbReference type="GO" id="GO:0051959">
    <property type="term" value="F:dynein light intermediate chain binding"/>
    <property type="evidence" value="ECO:0007669"/>
    <property type="project" value="TreeGrafter"/>
</dbReference>
<feature type="region of interest" description="Disordered" evidence="7">
    <location>
        <begin position="1905"/>
        <end position="2025"/>
    </location>
</feature>
<dbReference type="GO" id="GO:0030705">
    <property type="term" value="P:cytoskeleton-dependent intracellular transport"/>
    <property type="evidence" value="ECO:0007669"/>
    <property type="project" value="InterPro"/>
</dbReference>
<dbReference type="Proteomes" id="UP000796761">
    <property type="component" value="Unassembled WGS sequence"/>
</dbReference>
<feature type="coiled-coil region" evidence="6">
    <location>
        <begin position="978"/>
        <end position="1012"/>
    </location>
</feature>
<evidence type="ECO:0000256" key="1">
    <source>
        <dbReference type="ARBA" id="ARBA00004496"/>
    </source>
</evidence>